<dbReference type="Pfam" id="PF13953">
    <property type="entry name" value="PapC_C"/>
    <property type="match status" value="1"/>
</dbReference>
<protein>
    <submittedName>
        <fullName evidence="3">Fimbria/pilus outer membrane usher protein</fullName>
    </submittedName>
</protein>
<feature type="signal peptide" evidence="1">
    <location>
        <begin position="1"/>
        <end position="29"/>
    </location>
</feature>
<keyword evidence="1" id="KW-0732">Signal</keyword>
<keyword evidence="4" id="KW-1185">Reference proteome</keyword>
<reference evidence="3 4" key="1">
    <citation type="submission" date="2019-11" db="EMBL/GenBank/DDBJ databases">
        <title>Escherichia alba sp. nov. isolated from the gut of plastic-eating superworms Zophobas atratus.</title>
        <authorList>
            <person name="Yang Y."/>
        </authorList>
    </citation>
    <scope>NUCLEOTIDE SEQUENCE [LARGE SCALE GENOMIC DNA]</scope>
    <source>
        <strain evidence="4">BIT-B35</strain>
    </source>
</reference>
<feature type="domain" description="PapC-like C-terminal" evidence="2">
    <location>
        <begin position="701"/>
        <end position="766"/>
    </location>
</feature>
<feature type="chain" id="PRO_5026904897" evidence="1">
    <location>
        <begin position="30"/>
        <end position="785"/>
    </location>
</feature>
<organism evidence="3 4">
    <name type="scientific">Intestinirhabdus alba</name>
    <dbReference type="NCBI Taxonomy" id="2899544"/>
    <lineage>
        <taxon>Bacteria</taxon>
        <taxon>Pseudomonadati</taxon>
        <taxon>Pseudomonadota</taxon>
        <taxon>Gammaproteobacteria</taxon>
        <taxon>Enterobacterales</taxon>
        <taxon>Enterobacteriaceae</taxon>
        <taxon>Intestinirhabdus</taxon>
    </lineage>
</organism>
<evidence type="ECO:0000259" key="2">
    <source>
        <dbReference type="Pfam" id="PF13953"/>
    </source>
</evidence>
<evidence type="ECO:0000256" key="1">
    <source>
        <dbReference type="SAM" id="SignalP"/>
    </source>
</evidence>
<dbReference type="AlphaFoldDB" id="A0A6L6IDJ4"/>
<dbReference type="PANTHER" id="PTHR30451">
    <property type="entry name" value="OUTER MEMBRANE USHER PROTEIN"/>
    <property type="match status" value="1"/>
</dbReference>
<evidence type="ECO:0000313" key="4">
    <source>
        <dbReference type="Proteomes" id="UP000477739"/>
    </source>
</evidence>
<proteinExistence type="predicted"/>
<dbReference type="InterPro" id="IPR042186">
    <property type="entry name" value="FimD_plug_dom"/>
</dbReference>
<dbReference type="GO" id="GO:0009297">
    <property type="term" value="P:pilus assembly"/>
    <property type="evidence" value="ECO:0007669"/>
    <property type="project" value="InterPro"/>
</dbReference>
<dbReference type="Pfam" id="PF00577">
    <property type="entry name" value="Usher"/>
    <property type="match status" value="1"/>
</dbReference>
<sequence>MTMKSIRSFPLRLSVFFCALCFSASGWGAADDDGQLYLTVSVNGSRLSELVKVNKHGDSISMLLSDFRRLHLRADDLPVSGDYVELRKKKGFNYRYDSLNQALLITADRARLAGDPQRIAPQNARLIREDQLSPEVSGVALNYNLFSSHSDHDSYLTAYTELRTFGIGPGHFSSSFNSRFSDDGYPGENTGTTRLMTYWNWENIDRLLTLTVGDSYTASQSWSNSVRFGGISLAHNYSLQPAINTSTRDILTDTVTLPSTVDLYIQGIKTASQQVEPGQFTLNTAPILSGAGSAQVVITDMNGQQRVVDLALYGTNRLLTAGLTTWALNAGWIREDYGYRSFSYDSDFIGVGDWRYGASNRLTLESHTEQGENLNNVGLGANYLLSPALGLIHGDVALGRYRHDSGKQWGVGWQWNNRFLNIALTHTQREAGYRDISAVADNLLATRQDSAFISWSLPTIGTLGTSWINQQYPAQDRQYVGLSWSKSFGRHAIVSSSFTRSLEADRDKTFYVNLTIPLFSNRDYLTLQHNHDAAGSSEQIGLNHTLESNRPGWGWNASARSGDNDSLHASLLRRNTWSDMELGFNGYRGEKDYYAAMSGAVGLFMGNLYATRELGDAFLLVDTQGIAGVPVQLEHRSVGKTDGNGRLFLTDLLPYQNNSVDIDALNLPADYRAPYTSQSAIPRRGSGAWVRFAISQVKGVMLTARDAQGQLLPFAARVSVTDRRGETPTAGTASTIVGYDGAVYLENPPSGGQAVVVWENGRCAISLPDLEKSGEAIIRRNTTCM</sequence>
<comment type="caution">
    <text evidence="3">The sequence shown here is derived from an EMBL/GenBank/DDBJ whole genome shotgun (WGS) entry which is preliminary data.</text>
</comment>
<dbReference type="GO" id="GO:0015473">
    <property type="term" value="F:fimbrial usher porin activity"/>
    <property type="evidence" value="ECO:0007669"/>
    <property type="project" value="InterPro"/>
</dbReference>
<dbReference type="Gene3D" id="2.60.40.3110">
    <property type="match status" value="1"/>
</dbReference>
<dbReference type="Gene3D" id="2.60.40.2070">
    <property type="match status" value="1"/>
</dbReference>
<dbReference type="InterPro" id="IPR043142">
    <property type="entry name" value="PapC-like_C_sf"/>
</dbReference>
<evidence type="ECO:0000313" key="3">
    <source>
        <dbReference type="EMBL" id="MTH44699.1"/>
    </source>
</evidence>
<gene>
    <name evidence="3" type="ORF">GJV78_00130</name>
</gene>
<dbReference type="EMBL" id="WMJZ01000001">
    <property type="protein sequence ID" value="MTH44699.1"/>
    <property type="molecule type" value="Genomic_DNA"/>
</dbReference>
<dbReference type="PANTHER" id="PTHR30451:SF5">
    <property type="entry name" value="SLR0019 PROTEIN"/>
    <property type="match status" value="1"/>
</dbReference>
<accession>A0A6L6IDJ4</accession>
<dbReference type="Proteomes" id="UP000477739">
    <property type="component" value="Unassembled WGS sequence"/>
</dbReference>
<dbReference type="Gene3D" id="2.60.40.2610">
    <property type="entry name" value="Outer membrane usher protein FimD, plug domain"/>
    <property type="match status" value="1"/>
</dbReference>
<dbReference type="InterPro" id="IPR000015">
    <property type="entry name" value="Fimb_usher"/>
</dbReference>
<dbReference type="OrthoDB" id="8587at2"/>
<name>A0A6L6IDJ4_9ENTR</name>
<dbReference type="InterPro" id="IPR025949">
    <property type="entry name" value="PapC-like_C"/>
</dbReference>
<dbReference type="GO" id="GO:0009279">
    <property type="term" value="C:cell outer membrane"/>
    <property type="evidence" value="ECO:0007669"/>
    <property type="project" value="TreeGrafter"/>
</dbReference>